<keyword evidence="3" id="KW-1185">Reference proteome</keyword>
<gene>
    <name evidence="2" type="ORF">IWZ03DRAFT_217140</name>
</gene>
<sequence>MRRLFPLLRCQTAAASASASLLLCVYRTRDPPPSPRLRLTCPYPPPFCLFCAVPCAIGALKCKEPLAESKQASNENPGLPTATWMLLTTWHHGRVLNATKKWIWTTGYAQWLWLPQIGTDTAEPGLFCLRLLPSSAEAHVDPGNAAAFLAPTSLLPVCG</sequence>
<evidence type="ECO:0000313" key="3">
    <source>
        <dbReference type="Proteomes" id="UP001363622"/>
    </source>
</evidence>
<reference evidence="2 3" key="1">
    <citation type="submission" date="2024-04" db="EMBL/GenBank/DDBJ databases">
        <title>Phyllosticta paracitricarpa is synonymous to the EU quarantine fungus P. citricarpa based on phylogenomic analyses.</title>
        <authorList>
            <consortium name="Lawrence Berkeley National Laboratory"/>
            <person name="Van Ingen-Buijs V.A."/>
            <person name="Van Westerhoven A.C."/>
            <person name="Haridas S."/>
            <person name="Skiadas P."/>
            <person name="Martin F."/>
            <person name="Groenewald J.Z."/>
            <person name="Crous P.W."/>
            <person name="Seidl M.F."/>
        </authorList>
    </citation>
    <scope>NUCLEOTIDE SEQUENCE [LARGE SCALE GENOMIC DNA]</scope>
    <source>
        <strain evidence="2 3">CBS 123371</strain>
    </source>
</reference>
<dbReference type="Proteomes" id="UP001363622">
    <property type="component" value="Unassembled WGS sequence"/>
</dbReference>
<keyword evidence="1" id="KW-0732">Signal</keyword>
<evidence type="ECO:0008006" key="4">
    <source>
        <dbReference type="Google" id="ProtNLM"/>
    </source>
</evidence>
<name>A0ABR1KGI1_9PEZI</name>
<dbReference type="EMBL" id="JBBPHU010000008">
    <property type="protein sequence ID" value="KAK7514543.1"/>
    <property type="molecule type" value="Genomic_DNA"/>
</dbReference>
<accession>A0ABR1KGI1</accession>
<evidence type="ECO:0000313" key="2">
    <source>
        <dbReference type="EMBL" id="KAK7514543.1"/>
    </source>
</evidence>
<feature type="signal peptide" evidence="1">
    <location>
        <begin position="1"/>
        <end position="19"/>
    </location>
</feature>
<evidence type="ECO:0000256" key="1">
    <source>
        <dbReference type="SAM" id="SignalP"/>
    </source>
</evidence>
<proteinExistence type="predicted"/>
<feature type="chain" id="PRO_5045089995" description="Secreted protein" evidence="1">
    <location>
        <begin position="20"/>
        <end position="159"/>
    </location>
</feature>
<organism evidence="2 3">
    <name type="scientific">Phyllosticta citriasiana</name>
    <dbReference type="NCBI Taxonomy" id="595635"/>
    <lineage>
        <taxon>Eukaryota</taxon>
        <taxon>Fungi</taxon>
        <taxon>Dikarya</taxon>
        <taxon>Ascomycota</taxon>
        <taxon>Pezizomycotina</taxon>
        <taxon>Dothideomycetes</taxon>
        <taxon>Dothideomycetes incertae sedis</taxon>
        <taxon>Botryosphaeriales</taxon>
        <taxon>Phyllostictaceae</taxon>
        <taxon>Phyllosticta</taxon>
    </lineage>
</organism>
<protein>
    <recommendedName>
        <fullName evidence="4">Secreted protein</fullName>
    </recommendedName>
</protein>
<comment type="caution">
    <text evidence="2">The sequence shown here is derived from an EMBL/GenBank/DDBJ whole genome shotgun (WGS) entry which is preliminary data.</text>
</comment>